<accession>A0A0D8XXV4</accession>
<evidence type="ECO:0008006" key="3">
    <source>
        <dbReference type="Google" id="ProtNLM"/>
    </source>
</evidence>
<keyword evidence="2" id="KW-1185">Reference proteome</keyword>
<dbReference type="Proteomes" id="UP000053766">
    <property type="component" value="Unassembled WGS sequence"/>
</dbReference>
<reference evidence="2" key="2">
    <citation type="journal article" date="2016" name="Sci. Rep.">
        <title>Dictyocaulus viviparus genome, variome and transcriptome elucidate lungworm biology and support future intervention.</title>
        <authorList>
            <person name="McNulty S.N."/>
            <person name="Strube C."/>
            <person name="Rosa B.A."/>
            <person name="Martin J.C."/>
            <person name="Tyagi R."/>
            <person name="Choi Y.J."/>
            <person name="Wang Q."/>
            <person name="Hallsworth Pepin K."/>
            <person name="Zhang X."/>
            <person name="Ozersky P."/>
            <person name="Wilson R.K."/>
            <person name="Sternberg P.W."/>
            <person name="Gasser R.B."/>
            <person name="Mitreva M."/>
        </authorList>
    </citation>
    <scope>NUCLEOTIDE SEQUENCE [LARGE SCALE GENOMIC DNA]</scope>
    <source>
        <strain evidence="2">HannoverDv2000</strain>
    </source>
</reference>
<reference evidence="1 2" key="1">
    <citation type="submission" date="2013-11" db="EMBL/GenBank/DDBJ databases">
        <title>Draft genome of the bovine lungworm Dictyocaulus viviparus.</title>
        <authorList>
            <person name="Mitreva M."/>
        </authorList>
    </citation>
    <scope>NUCLEOTIDE SEQUENCE [LARGE SCALE GENOMIC DNA]</scope>
    <source>
        <strain evidence="1 2">HannoverDv2000</strain>
    </source>
</reference>
<dbReference type="OrthoDB" id="5783368at2759"/>
<dbReference type="GO" id="GO:0020037">
    <property type="term" value="F:heme binding"/>
    <property type="evidence" value="ECO:0007669"/>
    <property type="project" value="InterPro"/>
</dbReference>
<organism evidence="1 2">
    <name type="scientific">Dictyocaulus viviparus</name>
    <name type="common">Bovine lungworm</name>
    <dbReference type="NCBI Taxonomy" id="29172"/>
    <lineage>
        <taxon>Eukaryota</taxon>
        <taxon>Metazoa</taxon>
        <taxon>Ecdysozoa</taxon>
        <taxon>Nematoda</taxon>
        <taxon>Chromadorea</taxon>
        <taxon>Rhabditida</taxon>
        <taxon>Rhabditina</taxon>
        <taxon>Rhabditomorpha</taxon>
        <taxon>Strongyloidea</taxon>
        <taxon>Metastrongylidae</taxon>
        <taxon>Dictyocaulus</taxon>
    </lineage>
</organism>
<dbReference type="CDD" id="cd01040">
    <property type="entry name" value="Mb-like"/>
    <property type="match status" value="1"/>
</dbReference>
<dbReference type="AlphaFoldDB" id="A0A0D8XXV4"/>
<dbReference type="InterPro" id="IPR012292">
    <property type="entry name" value="Globin/Proto"/>
</dbReference>
<dbReference type="STRING" id="29172.A0A0D8XXV4"/>
<proteinExistence type="predicted"/>
<name>A0A0D8XXV4_DICVI</name>
<gene>
    <name evidence="1" type="ORF">DICVIV_04367</name>
</gene>
<dbReference type="InterPro" id="IPR044399">
    <property type="entry name" value="Mb-like_M"/>
</dbReference>
<dbReference type="EMBL" id="KN716233">
    <property type="protein sequence ID" value="KJH49488.1"/>
    <property type="molecule type" value="Genomic_DNA"/>
</dbReference>
<evidence type="ECO:0000313" key="1">
    <source>
        <dbReference type="EMBL" id="KJH49488.1"/>
    </source>
</evidence>
<dbReference type="GO" id="GO:0019825">
    <property type="term" value="F:oxygen binding"/>
    <property type="evidence" value="ECO:0007669"/>
    <property type="project" value="InterPro"/>
</dbReference>
<dbReference type="Gene3D" id="1.10.490.10">
    <property type="entry name" value="Globins"/>
    <property type="match status" value="1"/>
</dbReference>
<protein>
    <recommendedName>
        <fullName evidence="3">Globin</fullName>
    </recommendedName>
</protein>
<evidence type="ECO:0000313" key="2">
    <source>
        <dbReference type="Proteomes" id="UP000053766"/>
    </source>
</evidence>
<sequence length="213" mass="23870">MSVTDEKQDEPEASQNTVIITPSEKRYLKLSWEKIPYLLNKCFRASNAVDIGCELVAALLNDNRTRFRAFIQSHTNDVLGTATFTAEDVRKYERALAVANGVVVFFNKLISKLDEPNCAELIALQSQHLGASHFRMKVWFQAENWLCVKNCLLSTIMKGLTQKSESQLTSNKSNYKGINLNPYELILYIAKKISDSNEEALTVDGSSGKTPVS</sequence>